<evidence type="ECO:0000256" key="3">
    <source>
        <dbReference type="ARBA" id="ARBA00008785"/>
    </source>
</evidence>
<feature type="domain" description="Malic enzyme N-terminal" evidence="9">
    <location>
        <begin position="107"/>
        <end position="256"/>
    </location>
</feature>
<dbReference type="InterPro" id="IPR012302">
    <property type="entry name" value="Malic_NAD-bd"/>
</dbReference>
<dbReference type="InterPro" id="IPR046346">
    <property type="entry name" value="Aminoacid_DH-like_N_sf"/>
</dbReference>
<dbReference type="InterPro" id="IPR037062">
    <property type="entry name" value="Malic_N_dom_sf"/>
</dbReference>
<evidence type="ECO:0000256" key="4">
    <source>
        <dbReference type="ARBA" id="ARBA00022723"/>
    </source>
</evidence>
<dbReference type="FunFam" id="3.40.50.720:FF:000060">
    <property type="entry name" value="Malic enzyme"/>
    <property type="match status" value="1"/>
</dbReference>
<keyword evidence="10" id="KW-1185">Reference proteome</keyword>
<organism evidence="10 11">
    <name type="scientific">Angiostrongylus cantonensis</name>
    <name type="common">Rat lungworm</name>
    <dbReference type="NCBI Taxonomy" id="6313"/>
    <lineage>
        <taxon>Eukaryota</taxon>
        <taxon>Metazoa</taxon>
        <taxon>Ecdysozoa</taxon>
        <taxon>Nematoda</taxon>
        <taxon>Chromadorea</taxon>
        <taxon>Rhabditida</taxon>
        <taxon>Rhabditina</taxon>
        <taxon>Rhabditomorpha</taxon>
        <taxon>Strongyloidea</taxon>
        <taxon>Metastrongylidae</taxon>
        <taxon>Angiostrongylus</taxon>
    </lineage>
</organism>
<evidence type="ECO:0000256" key="2">
    <source>
        <dbReference type="ARBA" id="ARBA00001946"/>
    </source>
</evidence>
<protein>
    <submittedName>
        <fullName evidence="11">Malic enzyme</fullName>
    </submittedName>
</protein>
<dbReference type="PIRSF" id="PIRSF000106">
    <property type="entry name" value="ME"/>
    <property type="match status" value="1"/>
</dbReference>
<dbReference type="GO" id="GO:0046872">
    <property type="term" value="F:metal ion binding"/>
    <property type="evidence" value="ECO:0007669"/>
    <property type="project" value="UniProtKB-KW"/>
</dbReference>
<feature type="active site" description="Proton donor" evidence="6">
    <location>
        <position position="130"/>
    </location>
</feature>
<dbReference type="Pfam" id="PF00390">
    <property type="entry name" value="malic"/>
    <property type="match status" value="1"/>
</dbReference>
<dbReference type="Gene3D" id="3.40.50.720">
    <property type="entry name" value="NAD(P)-binding Rossmann-like Domain"/>
    <property type="match status" value="1"/>
</dbReference>
<evidence type="ECO:0000256" key="7">
    <source>
        <dbReference type="PIRSR" id="PIRSR000106-2"/>
    </source>
</evidence>
<dbReference type="Proteomes" id="UP000035642">
    <property type="component" value="Unassembled WGS sequence"/>
</dbReference>
<dbReference type="PANTHER" id="PTHR23406:SF90">
    <property type="entry name" value="MALIC ENZYME-RELATED"/>
    <property type="match status" value="1"/>
</dbReference>
<proteinExistence type="inferred from homology"/>
<dbReference type="AlphaFoldDB" id="A0A158P9F0"/>
<dbReference type="InterPro" id="IPR036291">
    <property type="entry name" value="NAD(P)-bd_dom_sf"/>
</dbReference>
<dbReference type="InterPro" id="IPR001891">
    <property type="entry name" value="Malic_OxRdtase"/>
</dbReference>
<dbReference type="GO" id="GO:0004473">
    <property type="term" value="F:malate dehydrogenase (decarboxylating) (NADP+) activity"/>
    <property type="evidence" value="ECO:0007669"/>
    <property type="project" value="TreeGrafter"/>
</dbReference>
<reference evidence="10" key="1">
    <citation type="submission" date="2012-09" db="EMBL/GenBank/DDBJ databases">
        <authorList>
            <person name="Martin A.A."/>
        </authorList>
    </citation>
    <scope>NUCLEOTIDE SEQUENCE</scope>
</reference>
<dbReference type="Pfam" id="PF03949">
    <property type="entry name" value="Malic_M"/>
    <property type="match status" value="1"/>
</dbReference>
<dbReference type="Gene3D" id="3.40.50.10380">
    <property type="entry name" value="Malic enzyme, N-terminal domain"/>
    <property type="match status" value="1"/>
</dbReference>
<feature type="active site" description="Proton acceptor" evidence="6">
    <location>
        <position position="203"/>
    </location>
</feature>
<sequence length="553" mass="62394">MLFVRHLSTTSLLCVREFDLSDPKQLALHKLYRPERVTPSKRGIELLKTPSLNKGMAFSLYERQYLGIHGLLPPAFMTEEQQAYRVMKKLRDEANDLEKFIHLDSLQDRNEKLFYRVLCDNIKELMPIVYTPTVGLACQKFGFIYRNPKGLYITINDNSISKIYQILSHWPSKSIQAIVVTDGERILGLGDLGAYGIGIPVGKLSLYVALAGLHPQWCLPVLIDVGTDNQTMLDDPFYIGLRRPRVRGLWKSKRLSVTKKELSKQKLVFFGAGGAATGVAEMCVRQMIEEGLTEEEAFANIYMMDIDGLLTKSRSVNLSERHLHFAKDLPDTKSLLEVVKTVKPAGIIGASTVAGAFTEEIIQEMSKINPRPIIFALSNPTSKAECTAETAYRCTNGTVLFASGSPFENVELNGKLYKPGQGNNAYIFPGIALGCVLFKAKKIPDKLFLLAARKIAEAVTEKSLYTYSRLYPRLKSIRELSIQIAVEVGEYLYRHDLATLHPKPEDMEMFIRQQVYSVEYTDLINKTYMWPAKDMKHGFPVPVLQRSSMDDDE</sequence>
<evidence type="ECO:0000259" key="9">
    <source>
        <dbReference type="SMART" id="SM01274"/>
    </source>
</evidence>
<evidence type="ECO:0000256" key="5">
    <source>
        <dbReference type="ARBA" id="ARBA00023002"/>
    </source>
</evidence>
<comment type="similarity">
    <text evidence="3">Belongs to the malic enzymes family.</text>
</comment>
<evidence type="ECO:0000259" key="8">
    <source>
        <dbReference type="SMART" id="SM00919"/>
    </source>
</evidence>
<dbReference type="SUPFAM" id="SSF53223">
    <property type="entry name" value="Aminoacid dehydrogenase-like, N-terminal domain"/>
    <property type="match status" value="1"/>
</dbReference>
<evidence type="ECO:0000256" key="1">
    <source>
        <dbReference type="ARBA" id="ARBA00001936"/>
    </source>
</evidence>
<comment type="cofactor">
    <cofactor evidence="2">
        <name>Mg(2+)</name>
        <dbReference type="ChEBI" id="CHEBI:18420"/>
    </cofactor>
</comment>
<dbReference type="GO" id="GO:0005739">
    <property type="term" value="C:mitochondrion"/>
    <property type="evidence" value="ECO:0007669"/>
    <property type="project" value="TreeGrafter"/>
</dbReference>
<dbReference type="PANTHER" id="PTHR23406">
    <property type="entry name" value="MALIC ENZYME-RELATED"/>
    <property type="match status" value="1"/>
</dbReference>
<keyword evidence="4" id="KW-0479">Metal-binding</keyword>
<dbReference type="SUPFAM" id="SSF51735">
    <property type="entry name" value="NAD(P)-binding Rossmann-fold domains"/>
    <property type="match status" value="1"/>
</dbReference>
<dbReference type="InterPro" id="IPR012301">
    <property type="entry name" value="Malic_N_dom"/>
</dbReference>
<dbReference type="SMART" id="SM00919">
    <property type="entry name" value="Malic_M"/>
    <property type="match status" value="1"/>
</dbReference>
<feature type="domain" description="Malic enzyme NAD-binding" evidence="8">
    <location>
        <begin position="254"/>
        <end position="493"/>
    </location>
</feature>
<dbReference type="PRINTS" id="PR00072">
    <property type="entry name" value="MALOXRDTASE"/>
</dbReference>
<feature type="binding site" evidence="7">
    <location>
        <position position="379"/>
    </location>
    <ligand>
        <name>(S)-malate</name>
        <dbReference type="ChEBI" id="CHEBI:15589"/>
    </ligand>
</feature>
<keyword evidence="5" id="KW-0560">Oxidoreductase</keyword>
<name>A0A158P9F0_ANGCA</name>
<accession>A0A158P9F0</accession>
<evidence type="ECO:0000256" key="6">
    <source>
        <dbReference type="PIRSR" id="PIRSR000106-1"/>
    </source>
</evidence>
<reference evidence="11" key="2">
    <citation type="submission" date="2016-04" db="UniProtKB">
        <authorList>
            <consortium name="WormBaseParasite"/>
        </authorList>
    </citation>
    <scope>IDENTIFICATION</scope>
</reference>
<dbReference type="GO" id="GO:0051287">
    <property type="term" value="F:NAD binding"/>
    <property type="evidence" value="ECO:0007669"/>
    <property type="project" value="InterPro"/>
</dbReference>
<dbReference type="STRING" id="6313.A0A158P9F0"/>
<feature type="binding site" evidence="7">
    <location>
        <position position="423"/>
    </location>
    <ligand>
        <name>(S)-malate</name>
        <dbReference type="ChEBI" id="CHEBI:15589"/>
    </ligand>
</feature>
<dbReference type="SMART" id="SM01274">
    <property type="entry name" value="malic"/>
    <property type="match status" value="1"/>
</dbReference>
<dbReference type="GO" id="GO:0006108">
    <property type="term" value="P:malate metabolic process"/>
    <property type="evidence" value="ECO:0007669"/>
    <property type="project" value="TreeGrafter"/>
</dbReference>
<dbReference type="Gene3D" id="1.20.1370.30">
    <property type="match status" value="1"/>
</dbReference>
<evidence type="ECO:0000313" key="11">
    <source>
        <dbReference type="WBParaSite" id="ACAC_0000817401-mRNA-1"/>
    </source>
</evidence>
<comment type="cofactor">
    <cofactor evidence="1">
        <name>Mn(2+)</name>
        <dbReference type="ChEBI" id="CHEBI:29035"/>
    </cofactor>
</comment>
<feature type="binding site" evidence="7">
    <location>
        <position position="185"/>
    </location>
    <ligand>
        <name>(S)-malate</name>
        <dbReference type="ChEBI" id="CHEBI:15589"/>
    </ligand>
</feature>
<evidence type="ECO:0000313" key="10">
    <source>
        <dbReference type="Proteomes" id="UP000035642"/>
    </source>
</evidence>
<dbReference type="WBParaSite" id="ACAC_0000817401-mRNA-1">
    <property type="protein sequence ID" value="ACAC_0000817401-mRNA-1"/>
    <property type="gene ID" value="ACAC_0000817401"/>
</dbReference>